<protein>
    <submittedName>
        <fullName evidence="1">Uncharacterized protein</fullName>
    </submittedName>
</protein>
<keyword evidence="2" id="KW-1185">Reference proteome</keyword>
<evidence type="ECO:0000313" key="1">
    <source>
        <dbReference type="EMBL" id="CAH3196414.1"/>
    </source>
</evidence>
<proteinExistence type="predicted"/>
<dbReference type="InterPro" id="IPR033305">
    <property type="entry name" value="Hydin-like"/>
</dbReference>
<organism evidence="1 2">
    <name type="scientific">Porites evermanni</name>
    <dbReference type="NCBI Taxonomy" id="104178"/>
    <lineage>
        <taxon>Eukaryota</taxon>
        <taxon>Metazoa</taxon>
        <taxon>Cnidaria</taxon>
        <taxon>Anthozoa</taxon>
        <taxon>Hexacorallia</taxon>
        <taxon>Scleractinia</taxon>
        <taxon>Fungiina</taxon>
        <taxon>Poritidae</taxon>
        <taxon>Porites</taxon>
    </lineage>
</organism>
<dbReference type="PANTHER" id="PTHR23053">
    <property type="entry name" value="DLEC1 DELETED IN LUNG AND ESOPHAGEAL CANCER 1"/>
    <property type="match status" value="1"/>
</dbReference>
<dbReference type="EMBL" id="CALNXI010004757">
    <property type="protein sequence ID" value="CAH3196414.1"/>
    <property type="molecule type" value="Genomic_DNA"/>
</dbReference>
<reference evidence="1 2" key="1">
    <citation type="submission" date="2022-05" db="EMBL/GenBank/DDBJ databases">
        <authorList>
            <consortium name="Genoscope - CEA"/>
            <person name="William W."/>
        </authorList>
    </citation>
    <scope>NUCLEOTIDE SEQUENCE [LARGE SCALE GENOMIC DNA]</scope>
</reference>
<comment type="caution">
    <text evidence="1">The sequence shown here is derived from an EMBL/GenBank/DDBJ whole genome shotgun (WGS) entry which is preliminary data.</text>
</comment>
<accession>A0ABN8SZI5</accession>
<gene>
    <name evidence="1" type="ORF">PEVE_00032558</name>
</gene>
<evidence type="ECO:0000313" key="2">
    <source>
        <dbReference type="Proteomes" id="UP001159427"/>
    </source>
</evidence>
<name>A0ABN8SZI5_9CNID</name>
<dbReference type="PANTHER" id="PTHR23053:SF0">
    <property type="entry name" value="HYDROCEPHALUS-INDUCING PROTEIN HOMOLOG"/>
    <property type="match status" value="1"/>
</dbReference>
<sequence>MLRPVIDGEYWSGPDSITVEPQQSKNYELTYRPLTMTQEGKKHTGSVFFALPDGNGLLYNVTGSAEGPKPINNIQREVPCKTFYTEMLTVTNWLRRPQRFRVIIEMLKPDKPDSATTLKGLDYIDVPGLSKRDYRLNFFAHKEGTFSAKVIFRNEHGGEYLFYYVTFKAVAPGVMATIDLATPIRKSTSHVVTLHNPLSTPVTFNSQCSVADIQLPPSFTVPPLSEGSCMFEYLPLKAGELIGRLSFSSSELGVYQYDLNLTATPAGSEAPVHFRTALGSSQSQTCRFVNFAKSKVEYSCKVDSTDFHVEKSITAASASSGGTEVGVEVTYEPSRLGDTRGTLTVFSAVGGEYVFPLFGHCSPPKPQGPYSIKAGATTSIPFKNVFSHTTQFTFCVDSPCFNVKASESIRGKKIHNVIVGFEGNHGGSKAPRMGRLMVTCPRSAGGAGNVAWTFYLKGVTP</sequence>
<dbReference type="InterPro" id="IPR013783">
    <property type="entry name" value="Ig-like_fold"/>
</dbReference>
<dbReference type="Gene3D" id="2.60.40.10">
    <property type="entry name" value="Immunoglobulins"/>
    <property type="match status" value="1"/>
</dbReference>
<dbReference type="Proteomes" id="UP001159427">
    <property type="component" value="Unassembled WGS sequence"/>
</dbReference>